<sequence length="509" mass="56673">MWRLAIAKQRPVTIGVVGAGLAGLRCADVLTRCGFQVTILEARNRLGGRVAQSDQLGHVVDLGPNWIHGADDNPIMELARDTNTYLHAVDNTEAIVGPQGTLLPDEESRKYNELMWSDGVIADAFRLSNEHFSSIDPQKSLYDFFVEKSETMFLNDSAEEANRKRKTFLSLSRIWSTYVGSPITRQSLKFFWLEECIEGENPFVAGSYRKILDAVARTAKEQAKILLETEVKQFRGRRSISGTGDELQGPTLVTVSGDVYSFDEVVVTTPLGWLKDHKKAFQPELPQRLSDAIDHISYGHLDKVYITFPRAFWLGQMPGTGAAPGFVHFLEPAYAESQQWYQSCVDYANMGDYAHPTLLFYIDGPQSKYIASIVRDTTDPQARDKRLLEHFYPFYTRLPHYASSDPACVPRAVLATAWANDKLAGYGSYSNFQVGLEKGDEDIEVMRHGMPERSIWLAGEHTAAFIALGTTTGAYWSGQRVAERIAEAYGLGAATSGPKQTELKTSEAS</sequence>
<dbReference type="GO" id="GO:0006338">
    <property type="term" value="P:chromatin remodeling"/>
    <property type="evidence" value="ECO:0007669"/>
    <property type="project" value="TreeGrafter"/>
</dbReference>
<dbReference type="PANTHER" id="PTHR10742:SF414">
    <property type="entry name" value="CONTAINING AMINE OXIDASE, PUTATIVE (AFU_ORTHOLOGUE AFUA_3G12150)-RELATED"/>
    <property type="match status" value="1"/>
</dbReference>
<organism evidence="3">
    <name type="scientific">Dissoconium aciculare CBS 342.82</name>
    <dbReference type="NCBI Taxonomy" id="1314786"/>
    <lineage>
        <taxon>Eukaryota</taxon>
        <taxon>Fungi</taxon>
        <taxon>Dikarya</taxon>
        <taxon>Ascomycota</taxon>
        <taxon>Pezizomycotina</taxon>
        <taxon>Dothideomycetes</taxon>
        <taxon>Dothideomycetidae</taxon>
        <taxon>Mycosphaerellales</taxon>
        <taxon>Dissoconiaceae</taxon>
        <taxon>Dissoconium</taxon>
    </lineage>
</organism>
<protein>
    <submittedName>
        <fullName evidence="3">Amine oxidase</fullName>
    </submittedName>
</protein>
<dbReference type="InterPro" id="IPR050281">
    <property type="entry name" value="Flavin_monoamine_oxidase"/>
</dbReference>
<name>A0A6J3LZI9_9PEZI</name>
<feature type="domain" description="Amine oxidase" evidence="1">
    <location>
        <begin position="21"/>
        <end position="485"/>
    </location>
</feature>
<reference evidence="3" key="1">
    <citation type="submission" date="2020-01" db="EMBL/GenBank/DDBJ databases">
        <authorList>
            <consortium name="DOE Joint Genome Institute"/>
            <person name="Haridas S."/>
            <person name="Albert R."/>
            <person name="Binder M."/>
            <person name="Bloem J."/>
            <person name="Labutti K."/>
            <person name="Salamov A."/>
            <person name="Andreopoulos B."/>
            <person name="Baker S.E."/>
            <person name="Barry K."/>
            <person name="Bills G."/>
            <person name="Bluhm B.H."/>
            <person name="Cannon C."/>
            <person name="Castanera R."/>
            <person name="Culley D.E."/>
            <person name="Daum C."/>
            <person name="Ezra D."/>
            <person name="Gonzalez J.B."/>
            <person name="Henrissat B."/>
            <person name="Kuo A."/>
            <person name="Liang C."/>
            <person name="Lipzen A."/>
            <person name="Lutzoni F."/>
            <person name="Magnuson J."/>
            <person name="Mondo S."/>
            <person name="Nolan M."/>
            <person name="Ohm R."/>
            <person name="Pangilinan J."/>
            <person name="Park H.-J."/>
            <person name="Ramirez L."/>
            <person name="Alfaro M."/>
            <person name="Sun H."/>
            <person name="Tritt A."/>
            <person name="Yoshinaga Y."/>
            <person name="Zwiers L.-H."/>
            <person name="Turgeon B.G."/>
            <person name="Goodwin S.B."/>
            <person name="Spatafora J.W."/>
            <person name="Crous P.W."/>
            <person name="Grigoriev I.V."/>
        </authorList>
    </citation>
    <scope>NUCLEOTIDE SEQUENCE</scope>
    <source>
        <strain evidence="3">CBS 342.82</strain>
    </source>
</reference>
<dbReference type="SUPFAM" id="SSF51905">
    <property type="entry name" value="FAD/NAD(P)-binding domain"/>
    <property type="match status" value="1"/>
</dbReference>
<dbReference type="Proteomes" id="UP000504637">
    <property type="component" value="Unplaced"/>
</dbReference>
<dbReference type="RefSeq" id="XP_033458222.1">
    <property type="nucleotide sequence ID" value="XM_033602616.1"/>
</dbReference>
<dbReference type="GO" id="GO:0003682">
    <property type="term" value="F:chromatin binding"/>
    <property type="evidence" value="ECO:0007669"/>
    <property type="project" value="TreeGrafter"/>
</dbReference>
<accession>A0A6J3LZI9</accession>
<dbReference type="OrthoDB" id="5046242at2759"/>
<reference evidence="3" key="2">
    <citation type="submission" date="2020-04" db="EMBL/GenBank/DDBJ databases">
        <authorList>
            <consortium name="NCBI Genome Project"/>
        </authorList>
    </citation>
    <scope>NUCLEOTIDE SEQUENCE</scope>
    <source>
        <strain evidence="3">CBS 342.82</strain>
    </source>
</reference>
<dbReference type="GO" id="GO:0016491">
    <property type="term" value="F:oxidoreductase activity"/>
    <property type="evidence" value="ECO:0007669"/>
    <property type="project" value="InterPro"/>
</dbReference>
<dbReference type="SUPFAM" id="SSF54373">
    <property type="entry name" value="FAD-linked reductases, C-terminal domain"/>
    <property type="match status" value="1"/>
</dbReference>
<keyword evidence="2" id="KW-1185">Reference proteome</keyword>
<evidence type="ECO:0000313" key="2">
    <source>
        <dbReference type="Proteomes" id="UP000504637"/>
    </source>
</evidence>
<dbReference type="GeneID" id="54360416"/>
<dbReference type="GO" id="GO:0050660">
    <property type="term" value="F:flavin adenine dinucleotide binding"/>
    <property type="evidence" value="ECO:0007669"/>
    <property type="project" value="TreeGrafter"/>
</dbReference>
<dbReference type="Gene3D" id="3.90.660.10">
    <property type="match status" value="1"/>
</dbReference>
<dbReference type="Gene3D" id="3.50.50.60">
    <property type="entry name" value="FAD/NAD(P)-binding domain"/>
    <property type="match status" value="1"/>
</dbReference>
<evidence type="ECO:0000313" key="3">
    <source>
        <dbReference type="RefSeq" id="XP_033458222.1"/>
    </source>
</evidence>
<dbReference type="AlphaFoldDB" id="A0A6J3LZI9"/>
<dbReference type="Pfam" id="PF01593">
    <property type="entry name" value="Amino_oxidase"/>
    <property type="match status" value="1"/>
</dbReference>
<dbReference type="PANTHER" id="PTHR10742">
    <property type="entry name" value="FLAVIN MONOAMINE OXIDASE"/>
    <property type="match status" value="1"/>
</dbReference>
<dbReference type="PRINTS" id="PR00419">
    <property type="entry name" value="ADXRDTASE"/>
</dbReference>
<reference evidence="3" key="3">
    <citation type="submission" date="2025-08" db="UniProtKB">
        <authorList>
            <consortium name="RefSeq"/>
        </authorList>
    </citation>
    <scope>IDENTIFICATION</scope>
    <source>
        <strain evidence="3">CBS 342.82</strain>
    </source>
</reference>
<dbReference type="InterPro" id="IPR036188">
    <property type="entry name" value="FAD/NAD-bd_sf"/>
</dbReference>
<gene>
    <name evidence="3" type="ORF">K489DRAFT_360420</name>
</gene>
<dbReference type="InterPro" id="IPR002937">
    <property type="entry name" value="Amino_oxidase"/>
</dbReference>
<evidence type="ECO:0000259" key="1">
    <source>
        <dbReference type="Pfam" id="PF01593"/>
    </source>
</evidence>
<proteinExistence type="predicted"/>